<sequence>MQKADFMTPSHGIRNTFFRRTSEREICPKNPDLKPLAQNEKITPVFTVGGDLRFDRRTSFIQ</sequence>
<dbReference type="KEGG" id="csur:N24_2677"/>
<organism evidence="1 2">
    <name type="scientific">Corynebacterium suranareeae</name>
    <dbReference type="NCBI Taxonomy" id="2506452"/>
    <lineage>
        <taxon>Bacteria</taxon>
        <taxon>Bacillati</taxon>
        <taxon>Actinomycetota</taxon>
        <taxon>Actinomycetes</taxon>
        <taxon>Mycobacteriales</taxon>
        <taxon>Corynebacteriaceae</taxon>
        <taxon>Corynebacterium</taxon>
    </lineage>
</organism>
<accession>A0A160PS24</accession>
<keyword evidence="2" id="KW-1185">Reference proteome</keyword>
<protein>
    <submittedName>
        <fullName evidence="1">Uncharacterized protein</fullName>
    </submittedName>
</protein>
<gene>
    <name evidence="1" type="ORF">N24_2677</name>
</gene>
<dbReference type="AlphaFoldDB" id="A0A160PS24"/>
<evidence type="ECO:0000313" key="2">
    <source>
        <dbReference type="Proteomes" id="UP000218244"/>
    </source>
</evidence>
<name>A0A160PS24_9CORY</name>
<evidence type="ECO:0000313" key="1">
    <source>
        <dbReference type="EMBL" id="BAU96939.1"/>
    </source>
</evidence>
<dbReference type="EMBL" id="AP017369">
    <property type="protein sequence ID" value="BAU96939.1"/>
    <property type="molecule type" value="Genomic_DNA"/>
</dbReference>
<reference evidence="1 2" key="1">
    <citation type="submission" date="2016-02" db="EMBL/GenBank/DDBJ databases">
        <title>Corynebacterium glutamicum N24 whole genome sequencing project.</title>
        <authorList>
            <person name="Matsutani M."/>
            <person name="Nangtapong N."/>
            <person name="Yakushi T."/>
            <person name="Matsushita K."/>
        </authorList>
    </citation>
    <scope>NUCLEOTIDE SEQUENCE [LARGE SCALE GENOMIC DNA]</scope>
    <source>
        <strain evidence="1 2">N24</strain>
    </source>
</reference>
<dbReference type="Proteomes" id="UP000218244">
    <property type="component" value="Chromosome"/>
</dbReference>
<proteinExistence type="predicted"/>